<dbReference type="OrthoDB" id="3633556at2759"/>
<dbReference type="InterPro" id="IPR009081">
    <property type="entry name" value="PP-bd_ACP"/>
</dbReference>
<dbReference type="Proteomes" id="UP000748025">
    <property type="component" value="Unassembled WGS sequence"/>
</dbReference>
<dbReference type="Pfam" id="PF00501">
    <property type="entry name" value="AMP-binding"/>
    <property type="match status" value="1"/>
</dbReference>
<feature type="transmembrane region" description="Helical" evidence="2">
    <location>
        <begin position="1145"/>
        <end position="1168"/>
    </location>
</feature>
<dbReference type="Gene3D" id="1.10.1200.10">
    <property type="entry name" value="ACP-like"/>
    <property type="match status" value="1"/>
</dbReference>
<keyword evidence="2" id="KW-0812">Transmembrane</keyword>
<dbReference type="SUPFAM" id="SSF51161">
    <property type="entry name" value="Trimeric LpxA-like enzymes"/>
    <property type="match status" value="3"/>
</dbReference>
<keyword evidence="2" id="KW-1133">Transmembrane helix</keyword>
<dbReference type="InterPro" id="IPR042099">
    <property type="entry name" value="ANL_N_sf"/>
</dbReference>
<accession>A0A9P7N8G2</accession>
<dbReference type="InterPro" id="IPR000873">
    <property type="entry name" value="AMP-dep_synth/lig_dom"/>
</dbReference>
<feature type="compositionally biased region" description="Acidic residues" evidence="1">
    <location>
        <begin position="1413"/>
        <end position="1428"/>
    </location>
</feature>
<dbReference type="Gene3D" id="3.40.50.12780">
    <property type="entry name" value="N-terminal domain of ligase-like"/>
    <property type="match status" value="1"/>
</dbReference>
<dbReference type="SUPFAM" id="SSF47336">
    <property type="entry name" value="ACP-like"/>
    <property type="match status" value="1"/>
</dbReference>
<sequence length="1758" mass="196174">MESFLKASTEVTALISQLYNIPVSEVKNSPGFRALIQQSTPGSIVLASIPPHPVDPFRPVFILYLILTELPGPWHPPALFHHFTRLTKGLVPASLASRQDDTARLVRATEDMVKQSYESLTSFLSHADLPALYLEGRQGFISHREVSEFVSNFALPVIRPRKKKPVIAIFLPDGPLLAALCLAIATYYVAVPIPPYRQSASQLQSHLERAQVDCVIRQSGENQIPCVLRQWIQSHDIEVITADLDTKNYLRDERGRPVNASVLMSRPRANRADDVSIIKVQGNSGLERDLVRITTHDLLRDTYAAVKSWNLASDDRGISMASVHDAGLGPIFMAPIVAGGSVVCCSPTDISSFWTGVDVAEPSWFVASHATHRIVLASASLNTRVVEKSKFRLACGADGSISPQLADMIYDVFGCCSVTEPPGKEYVFDASSSTTLRPQDLEADEERSSMPEVISPGSSPVTRKQSGPSGHKGTTEAWEQDLRNWHNGKKPQEPRSSGESPNRSSRLSRHHLILERRKSSKASALSGETILPGQPDDIDNLSREDSLGAIDASEDLIRCGDNKIDCRQVEQAIMAATEMEQSPIYRRIAQVLSFPASHDLLVQDVAVILVTRPESPRVGLRTLHDALAEVNLDPVKWPMLIVYMDSLPLRNREPVRTRLRQRFNLPSISKDTTLLARHWEATCPGPNTSVMKPIECRPCRVVCEALTDMINSALPSEFRAHLQKTPQSDEFEAFIAPTETLASLRSMRSDWEEYIRRLMTISTHGYMIPANIYVSSDALPRNQDGAINESELQRLRRELRRNARPDTRKSIRAQVAAAFAAVLACDVEAIDPETNFYKLEATSDQAGHLLRRLRAEFNIDLTHTLLAKDATVEAIARFIEPQFAANAESHARHGISRASRLHSSTRWWLMLLQLLPLIILYPARRSAQWTVQLWLLSRTRFWEDNRVLPGRLSNLILSHLGAWASVTLIFPLVGIALKWIIIGRHREGQYPMWGSYHTRWWMVQKITSLCGMGFFDANDYGRTLYCRLMGAKIGRGVRLNGVVLGEWDLLDIRDGASLTKCECRPFAAERNSTMYLARIVIGERATVGVFSIVAPGTEVLPDCCLGANSSSWEQRDSMNRPSSDDDANTDSGATDPRIRIEKPHWAFHLLLTRPIYGLGWVISLTPWLSAQVPVQYKAPMGSSTPLRVIIDWFQGNPAIAFHYVAVMGRVLVTPLLFLVFAVTFRFLCVLLWGDLPTDPSQAKGGFPSWRASVMKRLYPEEQLVEINELLGQHHEARSLVLRLLGAKIGKRVCWPNCGPSISDYHLLNIGNDVTLGANCQVMTSDEHGSGLITIRDGAVLGDNCCILPGVMVGERTTIGFGGLTRRGKEYHANKTFVGCRNGDVVQSDSLTRRLWHGPTPNPSTEEGGMEKEEKEDDEDEEKAEEAEDLTNCGSGRKNSDVTLVDVSHSSSSRMEEGRVHRLHQDGHAGEDDFKTKSQHRNQSRPDHSFHRARHMRKTPYLVLPPLVMLGFSMFMTTLTEFYWNVPALSSMKLASWIFARHFTHLESRYDPVVLYLLNTTSTIALTLVSALVAVGTVLLMKRLLIGKFKPGIYDWDKSSYCQRWQILLAVEKLIRHCYVDKGGIISLLTGTQWLVLYYRALGATIGRDCALFASGNPSLMLTEPDLIEMGDRVVVDNAAIISHLDRRGSVQLDRIKIGSRCVLRSSSNLLLGSVMEDDGCLLEHTLILPGERIGAGWTMHRRPAERFLGNRKGTIPRK</sequence>
<protein>
    <submittedName>
        <fullName evidence="4">NRPS-like protein biosynthetic cluster</fullName>
    </submittedName>
</protein>
<dbReference type="Pfam" id="PF00550">
    <property type="entry name" value="PP-binding"/>
    <property type="match status" value="1"/>
</dbReference>
<evidence type="ECO:0000313" key="4">
    <source>
        <dbReference type="EMBL" id="KAG6002611.1"/>
    </source>
</evidence>
<feature type="compositionally biased region" description="Basic and acidic residues" evidence="1">
    <location>
        <begin position="1453"/>
        <end position="1475"/>
    </location>
</feature>
<dbReference type="Gene3D" id="2.160.10.10">
    <property type="entry name" value="Hexapeptide repeat proteins"/>
    <property type="match status" value="1"/>
</dbReference>
<name>A0A9P7N8G2_9HYPO</name>
<feature type="transmembrane region" description="Helical" evidence="2">
    <location>
        <begin position="1211"/>
        <end position="1233"/>
    </location>
</feature>
<feature type="transmembrane region" description="Helical" evidence="2">
    <location>
        <begin position="960"/>
        <end position="982"/>
    </location>
</feature>
<evidence type="ECO:0000256" key="2">
    <source>
        <dbReference type="SAM" id="Phobius"/>
    </source>
</evidence>
<gene>
    <name evidence="4" type="ORF">E4U43_001091</name>
</gene>
<feature type="region of interest" description="Disordered" evidence="1">
    <location>
        <begin position="428"/>
        <end position="539"/>
    </location>
</feature>
<feature type="region of interest" description="Disordered" evidence="1">
    <location>
        <begin position="1112"/>
        <end position="1136"/>
    </location>
</feature>
<feature type="compositionally biased region" description="Polar residues" evidence="1">
    <location>
        <begin position="456"/>
        <end position="468"/>
    </location>
</feature>
<evidence type="ECO:0000256" key="1">
    <source>
        <dbReference type="SAM" id="MobiDB-lite"/>
    </source>
</evidence>
<comment type="caution">
    <text evidence="4">The sequence shown here is derived from an EMBL/GenBank/DDBJ whole genome shotgun (WGS) entry which is preliminary data.</text>
</comment>
<dbReference type="PANTHER" id="PTHR43201">
    <property type="entry name" value="ACYL-COA SYNTHETASE"/>
    <property type="match status" value="1"/>
</dbReference>
<feature type="compositionally biased region" description="Polar residues" evidence="1">
    <location>
        <begin position="494"/>
        <end position="505"/>
    </location>
</feature>
<keyword evidence="2" id="KW-0472">Membrane</keyword>
<dbReference type="GO" id="GO:0031956">
    <property type="term" value="F:medium-chain fatty acid-CoA ligase activity"/>
    <property type="evidence" value="ECO:0007669"/>
    <property type="project" value="TreeGrafter"/>
</dbReference>
<dbReference type="GO" id="GO:0006631">
    <property type="term" value="P:fatty acid metabolic process"/>
    <property type="evidence" value="ECO:0007669"/>
    <property type="project" value="TreeGrafter"/>
</dbReference>
<dbReference type="PROSITE" id="PS50075">
    <property type="entry name" value="CARRIER"/>
    <property type="match status" value="1"/>
</dbReference>
<proteinExistence type="predicted"/>
<evidence type="ECO:0000313" key="5">
    <source>
        <dbReference type="Proteomes" id="UP000748025"/>
    </source>
</evidence>
<organism evidence="4 5">
    <name type="scientific">Claviceps pusilla</name>
    <dbReference type="NCBI Taxonomy" id="123648"/>
    <lineage>
        <taxon>Eukaryota</taxon>
        <taxon>Fungi</taxon>
        <taxon>Dikarya</taxon>
        <taxon>Ascomycota</taxon>
        <taxon>Pezizomycotina</taxon>
        <taxon>Sordariomycetes</taxon>
        <taxon>Hypocreomycetidae</taxon>
        <taxon>Hypocreales</taxon>
        <taxon>Clavicipitaceae</taxon>
        <taxon>Claviceps</taxon>
    </lineage>
</organism>
<feature type="transmembrane region" description="Helical" evidence="2">
    <location>
        <begin position="1500"/>
        <end position="1523"/>
    </location>
</feature>
<feature type="domain" description="Carrier" evidence="3">
    <location>
        <begin position="806"/>
        <end position="883"/>
    </location>
</feature>
<reference evidence="4" key="1">
    <citation type="journal article" date="2020" name="bioRxiv">
        <title>Whole genome comparisons of ergot fungi reveals the divergence and evolution of species within the genus Claviceps are the result of varying mechanisms driving genome evolution and host range expansion.</title>
        <authorList>
            <person name="Wyka S.A."/>
            <person name="Mondo S.J."/>
            <person name="Liu M."/>
            <person name="Dettman J."/>
            <person name="Nalam V."/>
            <person name="Broders K.D."/>
        </authorList>
    </citation>
    <scope>NUCLEOTIDE SEQUENCE</scope>
    <source>
        <strain evidence="4">CCC 602</strain>
    </source>
</reference>
<evidence type="ECO:0000259" key="3">
    <source>
        <dbReference type="PROSITE" id="PS50075"/>
    </source>
</evidence>
<dbReference type="PANTHER" id="PTHR43201:SF10">
    <property type="entry name" value="CARRIER DOMAIN-CONTAINING PROTEIN"/>
    <property type="match status" value="1"/>
</dbReference>
<dbReference type="EMBL" id="SRPW01001335">
    <property type="protein sequence ID" value="KAG6002611.1"/>
    <property type="molecule type" value="Genomic_DNA"/>
</dbReference>
<keyword evidence="5" id="KW-1185">Reference proteome</keyword>
<dbReference type="SUPFAM" id="SSF56801">
    <property type="entry name" value="Acetyl-CoA synthetase-like"/>
    <property type="match status" value="1"/>
</dbReference>
<dbReference type="InterPro" id="IPR011004">
    <property type="entry name" value="Trimer_LpxA-like_sf"/>
</dbReference>
<feature type="region of interest" description="Disordered" evidence="1">
    <location>
        <begin position="1390"/>
        <end position="1491"/>
    </location>
</feature>
<feature type="transmembrane region" description="Helical" evidence="2">
    <location>
        <begin position="1552"/>
        <end position="1579"/>
    </location>
</feature>
<dbReference type="InterPro" id="IPR036736">
    <property type="entry name" value="ACP-like_sf"/>
</dbReference>